<feature type="region of interest" description="Disordered" evidence="1">
    <location>
        <begin position="1"/>
        <end position="75"/>
    </location>
</feature>
<organism evidence="2 3">
    <name type="scientific">Rhizobium mongolense USDA 1844</name>
    <dbReference type="NCBI Taxonomy" id="1079460"/>
    <lineage>
        <taxon>Bacteria</taxon>
        <taxon>Pseudomonadati</taxon>
        <taxon>Pseudomonadota</taxon>
        <taxon>Alphaproteobacteria</taxon>
        <taxon>Hyphomicrobiales</taxon>
        <taxon>Rhizobiaceae</taxon>
        <taxon>Rhizobium/Agrobacterium group</taxon>
        <taxon>Rhizobium</taxon>
    </lineage>
</organism>
<dbReference type="Proteomes" id="UP000319824">
    <property type="component" value="Unassembled WGS sequence"/>
</dbReference>
<dbReference type="EMBL" id="VISO01000003">
    <property type="protein sequence ID" value="TVZ65359.1"/>
    <property type="molecule type" value="Genomic_DNA"/>
</dbReference>
<comment type="caution">
    <text evidence="2">The sequence shown here is derived from an EMBL/GenBank/DDBJ whole genome shotgun (WGS) entry which is preliminary data.</text>
</comment>
<name>A0A559SSM4_9HYPH</name>
<proteinExistence type="predicted"/>
<dbReference type="AlphaFoldDB" id="A0A559SSM4"/>
<reference evidence="2 3" key="1">
    <citation type="submission" date="2019-06" db="EMBL/GenBank/DDBJ databases">
        <title>Pac Bio to generate improved reference genome sequences for organisms with transposon mutant libraries (support for FEBA project).</title>
        <authorList>
            <person name="Blow M."/>
        </authorList>
    </citation>
    <scope>NUCLEOTIDE SEQUENCE [LARGE SCALE GENOMIC DNA]</scope>
    <source>
        <strain evidence="2 3">USDA 1844</strain>
    </source>
</reference>
<gene>
    <name evidence="2" type="ORF">BCL32_5661</name>
</gene>
<sequence length="75" mass="7852">MLDSCSEYEASRKKGSSGAASMVRHAAAGSMSSRPAPDPSHPGRLFAASIFISPEQNEEGMASENVEEIGPDRIG</sequence>
<evidence type="ECO:0000256" key="1">
    <source>
        <dbReference type="SAM" id="MobiDB-lite"/>
    </source>
</evidence>
<evidence type="ECO:0000313" key="2">
    <source>
        <dbReference type="EMBL" id="TVZ65359.1"/>
    </source>
</evidence>
<accession>A0A559SSM4</accession>
<evidence type="ECO:0000313" key="3">
    <source>
        <dbReference type="Proteomes" id="UP000319824"/>
    </source>
</evidence>
<protein>
    <submittedName>
        <fullName evidence="2">Uncharacterized protein</fullName>
    </submittedName>
</protein>